<dbReference type="InterPro" id="IPR051648">
    <property type="entry name" value="CWI-Assembly_Regulator"/>
</dbReference>
<dbReference type="GO" id="GO:0009986">
    <property type="term" value="C:cell surface"/>
    <property type="evidence" value="ECO:0007669"/>
    <property type="project" value="TreeGrafter"/>
</dbReference>
<accession>A0A8H7A6T5</accession>
<dbReference type="AlphaFoldDB" id="A0A8H7A6T5"/>
<dbReference type="Proteomes" id="UP000606974">
    <property type="component" value="Unassembled WGS sequence"/>
</dbReference>
<dbReference type="OrthoDB" id="536881at2759"/>
<protein>
    <recommendedName>
        <fullName evidence="10">Receptor L-domain domain-containing protein</fullName>
    </recommendedName>
</protein>
<keyword evidence="2" id="KW-0134">Cell wall</keyword>
<dbReference type="EMBL" id="JAACFV010000254">
    <property type="protein sequence ID" value="KAF7502424.1"/>
    <property type="molecule type" value="Genomic_DNA"/>
</dbReference>
<dbReference type="GO" id="GO:0031505">
    <property type="term" value="P:fungal-type cell wall organization"/>
    <property type="evidence" value="ECO:0007669"/>
    <property type="project" value="TreeGrafter"/>
</dbReference>
<evidence type="ECO:0000256" key="7">
    <source>
        <dbReference type="SAM" id="SignalP"/>
    </source>
</evidence>
<evidence type="ECO:0000313" key="9">
    <source>
        <dbReference type="Proteomes" id="UP000606974"/>
    </source>
</evidence>
<sequence length="389" mass="41646">MVLTRYMLPVLAAAGAALAQCQGPIHIQNQGDATAIELCSTIKGDVLIDPSVSGTLSIDGIEQITGDLRCVNATQLTSLSANRLATIGGKFDLEELQILSTLAFDVLSEVLTIQWIALPALQSLTFNRGVSTVTNILVSNTGLTSLNGLELETVGLMDINNNRYLDTVDVNNMRVVNTSISFAANSRTLEIKLPNLQQAANMTFRNVSDVQVPSLSYVNGSIGFYSNTFESISLPNLTETGQALVFQDNMGLSNISVPQITQIGAALNINNNPDLLVIDGFPALETVVGALDFSGGFDEVDLPHLRDVRGGFNMQTTSSKFACNAFNDLRDRDIVKGKYKCAASQENPGRLGTNSDSSGNKSKSAAPTTFNPDMPTYSVFGLIAFLFML</sequence>
<dbReference type="GO" id="GO:0009277">
    <property type="term" value="C:fungal-type cell wall"/>
    <property type="evidence" value="ECO:0007669"/>
    <property type="project" value="TreeGrafter"/>
</dbReference>
<dbReference type="PANTHER" id="PTHR31018">
    <property type="entry name" value="SPORULATION-SPECIFIC PROTEIN-RELATED"/>
    <property type="match status" value="1"/>
</dbReference>
<comment type="subcellular location">
    <subcellularLocation>
        <location evidence="1">Secreted</location>
        <location evidence="1">Cell wall</location>
    </subcellularLocation>
</comment>
<feature type="signal peptide" evidence="7">
    <location>
        <begin position="1"/>
        <end position="19"/>
    </location>
</feature>
<evidence type="ECO:0000313" key="8">
    <source>
        <dbReference type="EMBL" id="KAF7502424.1"/>
    </source>
</evidence>
<gene>
    <name evidence="8" type="ORF">GJ744_005824</name>
</gene>
<organism evidence="8 9">
    <name type="scientific">Endocarpon pusillum</name>
    <dbReference type="NCBI Taxonomy" id="364733"/>
    <lineage>
        <taxon>Eukaryota</taxon>
        <taxon>Fungi</taxon>
        <taxon>Dikarya</taxon>
        <taxon>Ascomycota</taxon>
        <taxon>Pezizomycotina</taxon>
        <taxon>Eurotiomycetes</taxon>
        <taxon>Chaetothyriomycetidae</taxon>
        <taxon>Verrucariales</taxon>
        <taxon>Verrucariaceae</taxon>
        <taxon>Endocarpon</taxon>
    </lineage>
</organism>
<dbReference type="InterPro" id="IPR036941">
    <property type="entry name" value="Rcpt_L-dom_sf"/>
</dbReference>
<feature type="region of interest" description="Disordered" evidence="6">
    <location>
        <begin position="346"/>
        <end position="368"/>
    </location>
</feature>
<comment type="caution">
    <text evidence="8">The sequence shown here is derived from an EMBL/GenBank/DDBJ whole genome shotgun (WGS) entry which is preliminary data.</text>
</comment>
<keyword evidence="9" id="KW-1185">Reference proteome</keyword>
<evidence type="ECO:0000256" key="5">
    <source>
        <dbReference type="ARBA" id="ARBA00023180"/>
    </source>
</evidence>
<dbReference type="Gene3D" id="3.80.20.20">
    <property type="entry name" value="Receptor L-domain"/>
    <property type="match status" value="1"/>
</dbReference>
<keyword evidence="5" id="KW-0325">Glycoprotein</keyword>
<evidence type="ECO:0000256" key="6">
    <source>
        <dbReference type="SAM" id="MobiDB-lite"/>
    </source>
</evidence>
<evidence type="ECO:0000256" key="3">
    <source>
        <dbReference type="ARBA" id="ARBA00022525"/>
    </source>
</evidence>
<proteinExistence type="predicted"/>
<reference evidence="8" key="1">
    <citation type="submission" date="2020-02" db="EMBL/GenBank/DDBJ databases">
        <authorList>
            <person name="Palmer J.M."/>
        </authorList>
    </citation>
    <scope>NUCLEOTIDE SEQUENCE</scope>
    <source>
        <strain evidence="8">EPUS1.4</strain>
        <tissue evidence="8">Thallus</tissue>
    </source>
</reference>
<evidence type="ECO:0000256" key="1">
    <source>
        <dbReference type="ARBA" id="ARBA00004191"/>
    </source>
</evidence>
<dbReference type="GO" id="GO:0005886">
    <property type="term" value="C:plasma membrane"/>
    <property type="evidence" value="ECO:0007669"/>
    <property type="project" value="TreeGrafter"/>
</dbReference>
<dbReference type="PANTHER" id="PTHR31018:SF3">
    <property type="entry name" value="RECEPTOR PROTEIN-TYROSINE KINASE"/>
    <property type="match status" value="1"/>
</dbReference>
<feature type="chain" id="PRO_5033994442" description="Receptor L-domain domain-containing protein" evidence="7">
    <location>
        <begin position="20"/>
        <end position="389"/>
    </location>
</feature>
<evidence type="ECO:0008006" key="10">
    <source>
        <dbReference type="Google" id="ProtNLM"/>
    </source>
</evidence>
<keyword evidence="4 7" id="KW-0732">Signal</keyword>
<evidence type="ECO:0000256" key="2">
    <source>
        <dbReference type="ARBA" id="ARBA00022512"/>
    </source>
</evidence>
<dbReference type="SUPFAM" id="SSF52058">
    <property type="entry name" value="L domain-like"/>
    <property type="match status" value="2"/>
</dbReference>
<keyword evidence="3" id="KW-0964">Secreted</keyword>
<evidence type="ECO:0000256" key="4">
    <source>
        <dbReference type="ARBA" id="ARBA00022729"/>
    </source>
</evidence>
<name>A0A8H7A6T5_9EURO</name>
<dbReference type="Pfam" id="PF12454">
    <property type="entry name" value="Ecm33"/>
    <property type="match status" value="1"/>
</dbReference>